<evidence type="ECO:0000256" key="6">
    <source>
        <dbReference type="ARBA" id="ARBA00021963"/>
    </source>
</evidence>
<dbReference type="GO" id="GO:0001717">
    <property type="term" value="P:conversion of seryl-tRNAsec to selenocys-tRNAsec"/>
    <property type="evidence" value="ECO:0007669"/>
    <property type="project" value="UniProtKB-UniRule"/>
</dbReference>
<dbReference type="EMBL" id="JAFNEN010000184">
    <property type="protein sequence ID" value="KAG8190429.1"/>
    <property type="molecule type" value="Genomic_DNA"/>
</dbReference>
<dbReference type="Gene3D" id="3.40.640.10">
    <property type="entry name" value="Type I PLP-dependent aspartate aminotransferase-like (Major domain)"/>
    <property type="match status" value="1"/>
</dbReference>
<comment type="cofactor">
    <cofactor evidence="1 18 20">
        <name>pyridoxal 5'-phosphate</name>
        <dbReference type="ChEBI" id="CHEBI:597326"/>
    </cofactor>
</comment>
<dbReference type="InterPro" id="IPR008829">
    <property type="entry name" value="SepSecS/SepCysS"/>
</dbReference>
<dbReference type="PIRSF" id="PIRSF017689">
    <property type="entry name" value="SepSecS"/>
    <property type="match status" value="1"/>
</dbReference>
<gene>
    <name evidence="21" type="ORF">JTE90_009266</name>
</gene>
<evidence type="ECO:0000313" key="21">
    <source>
        <dbReference type="EMBL" id="KAG8190429.1"/>
    </source>
</evidence>
<dbReference type="InterPro" id="IPR015424">
    <property type="entry name" value="PyrdxlP-dep_Trfase"/>
</dbReference>
<comment type="function">
    <text evidence="2 18">Converts O-phosphoseryl-tRNA(Sec) to selenocysteinyl-tRNA(Sec) required for selenoprotein biosynthesis.</text>
</comment>
<evidence type="ECO:0000256" key="20">
    <source>
        <dbReference type="PIRSR" id="PIRSR017689-50"/>
    </source>
</evidence>
<dbReference type="EC" id="2.9.1.2" evidence="5 18"/>
<feature type="binding site" evidence="19">
    <location>
        <position position="311"/>
    </location>
    <ligand>
        <name>substrate</name>
    </ligand>
</feature>
<comment type="subunit">
    <text evidence="13">Homotetramer formed by a catalytic dimer and a non-catalytic dimer serving as a binding platform that orients tRNASec for catalysis. Each tetramer binds the CCA ends of two tRNAs which point to the active sites of the catalytic dimer.</text>
</comment>
<name>A0AAV6V1R6_9ARAC</name>
<dbReference type="GO" id="GO:0098621">
    <property type="term" value="F:O-phosphoseryl-tRNA(Sec) selenium transferase activity"/>
    <property type="evidence" value="ECO:0007669"/>
    <property type="project" value="UniProtKB-EC"/>
</dbReference>
<accession>A0AAV6V1R6</accession>
<comment type="similarity">
    <text evidence="4 18">Belongs to the SepSecS family.</text>
</comment>
<sequence length="477" mass="52914">MDANTIKATKSFVQQYSDQALQCFESRRRKILNLFNKKQCPDEGWREDEIEVLLHEISMMDSNNFLGSCGVGEREARFASSIVARRHFYMGHGIGRSGDITEVQPKAAGSSLIGQLTNCMALDLLRSIGLPSLKRCIVVPMATGMSMLLCLRMFHSQRPRGKYVIWPRLDQKSCFKCILAAGLEPVVIKNVNIDDGLMGCVEDIESNIKSLGAENIVCVLSTVSSFAPKVPDNLTDIGKLCKDYDIPHMVNNAYGIQCPAYLETIEQASKTRLDLFVSSTDKNFMVPVGGSVICGFDSTIVDNVGKMYPGRGSANPSLDLFITLLNIGKKGYLELLAQREKLFIYLKSELLTVTEDFGGEVLDTPSNRLSIGFSLNQFESLHRKFFTEIGSMMFSKFVMGARLVAPGETKIISGHEFKNWGSHTDEHTVGYLTASAAIGVTKEDIDGFIKHFRHVLSKVSKHVNQKVVCEVYKNNAT</sequence>
<dbReference type="Proteomes" id="UP000827092">
    <property type="component" value="Unassembled WGS sequence"/>
</dbReference>
<dbReference type="InterPro" id="IPR019872">
    <property type="entry name" value="Sec-tRNA_Se_transferase"/>
</dbReference>
<evidence type="ECO:0000256" key="10">
    <source>
        <dbReference type="ARBA" id="ARBA00022898"/>
    </source>
</evidence>
<evidence type="ECO:0000256" key="1">
    <source>
        <dbReference type="ARBA" id="ARBA00001933"/>
    </source>
</evidence>
<comment type="pathway">
    <text evidence="3 18">Aminoacyl-tRNA biosynthesis; selenocysteinyl-tRNA(Sec) biosynthesis; selenocysteinyl-tRNA(Sec) from L-seryl-tRNA(Sec) (archaeal/eukaryal route): step 2/2.</text>
</comment>
<evidence type="ECO:0000256" key="7">
    <source>
        <dbReference type="ARBA" id="ARBA00022555"/>
    </source>
</evidence>
<dbReference type="GO" id="GO:0005737">
    <property type="term" value="C:cytoplasm"/>
    <property type="evidence" value="ECO:0007669"/>
    <property type="project" value="UniProtKB-SubCell"/>
</dbReference>
<evidence type="ECO:0000256" key="13">
    <source>
        <dbReference type="ARBA" id="ARBA00026053"/>
    </source>
</evidence>
<dbReference type="SUPFAM" id="SSF53383">
    <property type="entry name" value="PLP-dependent transferases"/>
    <property type="match status" value="1"/>
</dbReference>
<feature type="binding site" evidence="19">
    <location>
        <position position="461"/>
    </location>
    <ligand>
        <name>tRNA</name>
        <dbReference type="ChEBI" id="CHEBI:17843"/>
    </ligand>
</feature>
<comment type="subcellular location">
    <subcellularLocation>
        <location evidence="18">Cytoplasm</location>
    </subcellularLocation>
</comment>
<feature type="modified residue" description="N6-(pyridoxal phosphate)lysine" evidence="20">
    <location>
        <position position="282"/>
    </location>
</feature>
<feature type="binding site" evidence="19">
    <location>
        <position position="396"/>
    </location>
    <ligand>
        <name>tRNA</name>
        <dbReference type="ChEBI" id="CHEBI:17843"/>
    </ligand>
</feature>
<evidence type="ECO:0000256" key="12">
    <source>
        <dbReference type="ARBA" id="ARBA00023266"/>
    </source>
</evidence>
<evidence type="ECO:0000256" key="8">
    <source>
        <dbReference type="ARBA" id="ARBA00022679"/>
    </source>
</evidence>
<dbReference type="AlphaFoldDB" id="A0AAV6V1R6"/>
<keyword evidence="7 18" id="KW-0820">tRNA-binding</keyword>
<keyword evidence="11 18" id="KW-0648">Protein biosynthesis</keyword>
<dbReference type="NCBIfam" id="TIGR03531">
    <property type="entry name" value="selenium_SpcS"/>
    <property type="match status" value="1"/>
</dbReference>
<keyword evidence="8 18" id="KW-0808">Transferase</keyword>
<proteinExistence type="inferred from homology"/>
<feature type="binding site" evidence="19">
    <location>
        <position position="104"/>
    </location>
    <ligand>
        <name>substrate</name>
    </ligand>
</feature>
<feature type="binding site" evidence="19">
    <location>
        <position position="96"/>
    </location>
    <ligand>
        <name>substrate</name>
    </ligand>
</feature>
<evidence type="ECO:0000256" key="15">
    <source>
        <dbReference type="ARBA" id="ARBA00032048"/>
    </source>
</evidence>
<feature type="binding site" evidence="19">
    <location>
        <position position="270"/>
    </location>
    <ligand>
        <name>tRNA</name>
        <dbReference type="ChEBI" id="CHEBI:17843"/>
    </ligand>
</feature>
<comment type="caution">
    <text evidence="21">The sequence shown here is derived from an EMBL/GenBank/DDBJ whole genome shotgun (WGS) entry which is preliminary data.</text>
</comment>
<evidence type="ECO:0000256" key="16">
    <source>
        <dbReference type="ARBA" id="ARBA00032693"/>
    </source>
</evidence>
<evidence type="ECO:0000256" key="19">
    <source>
        <dbReference type="PIRSR" id="PIRSR017689-1"/>
    </source>
</evidence>
<evidence type="ECO:0000256" key="2">
    <source>
        <dbReference type="ARBA" id="ARBA00002552"/>
    </source>
</evidence>
<feature type="site" description="May act as a substrate filter by repelling compounds with a negatively charged alpha-carboxylate" evidence="20">
    <location>
        <position position="73"/>
    </location>
</feature>
<evidence type="ECO:0000256" key="4">
    <source>
        <dbReference type="ARBA" id="ARBA00007037"/>
    </source>
</evidence>
<evidence type="ECO:0000256" key="17">
    <source>
        <dbReference type="ARBA" id="ARBA00048808"/>
    </source>
</evidence>
<evidence type="ECO:0000256" key="11">
    <source>
        <dbReference type="ARBA" id="ARBA00022917"/>
    </source>
</evidence>
<reference evidence="21 22" key="1">
    <citation type="journal article" date="2022" name="Nat. Ecol. Evol.">
        <title>A masculinizing supergene underlies an exaggerated male reproductive morph in a spider.</title>
        <authorList>
            <person name="Hendrickx F."/>
            <person name="De Corte Z."/>
            <person name="Sonet G."/>
            <person name="Van Belleghem S.M."/>
            <person name="Kostlbacher S."/>
            <person name="Vangestel C."/>
        </authorList>
    </citation>
    <scope>NUCLEOTIDE SEQUENCE [LARGE SCALE GENOMIC DNA]</scope>
    <source>
        <strain evidence="21">W744_W776</strain>
    </source>
</reference>
<evidence type="ECO:0000256" key="3">
    <source>
        <dbReference type="ARBA" id="ARBA00004822"/>
    </source>
</evidence>
<evidence type="ECO:0000256" key="9">
    <source>
        <dbReference type="ARBA" id="ARBA00022884"/>
    </source>
</evidence>
<dbReference type="PANTHER" id="PTHR12944:SF2">
    <property type="entry name" value="O-PHOSPHOSERYL-TRNA(SEC) SELENIUM TRANSFERASE"/>
    <property type="match status" value="1"/>
</dbReference>
<dbReference type="GO" id="GO:0001514">
    <property type="term" value="P:selenocysteine incorporation"/>
    <property type="evidence" value="ECO:0007669"/>
    <property type="project" value="TreeGrafter"/>
</dbReference>
<evidence type="ECO:0000256" key="5">
    <source>
        <dbReference type="ARBA" id="ARBA00012464"/>
    </source>
</evidence>
<comment type="catalytic activity">
    <reaction evidence="17 18">
        <text>O-phospho-L-seryl-tRNA(Sec) + selenophosphate + H2O = L-selenocysteinyl-tRNA(Sec) + 2 phosphate</text>
        <dbReference type="Rhea" id="RHEA:25041"/>
        <dbReference type="Rhea" id="RHEA-COMP:9743"/>
        <dbReference type="Rhea" id="RHEA-COMP:9947"/>
        <dbReference type="ChEBI" id="CHEBI:15377"/>
        <dbReference type="ChEBI" id="CHEBI:16144"/>
        <dbReference type="ChEBI" id="CHEBI:43474"/>
        <dbReference type="ChEBI" id="CHEBI:78551"/>
        <dbReference type="ChEBI" id="CHEBI:78573"/>
        <dbReference type="EC" id="2.9.1.2"/>
    </reaction>
</comment>
<dbReference type="InterPro" id="IPR015421">
    <property type="entry name" value="PyrdxlP-dep_Trfase_major"/>
</dbReference>
<feature type="binding site" evidence="19">
    <location>
        <position position="97"/>
    </location>
    <ligand>
        <name>substrate</name>
    </ligand>
</feature>
<dbReference type="PANTHER" id="PTHR12944">
    <property type="entry name" value="SOLUBLE LIVER ANTIGEN/LIVER PANCREAS ANTIGEN"/>
    <property type="match status" value="1"/>
</dbReference>
<dbReference type="Pfam" id="PF05889">
    <property type="entry name" value="SepSecS"/>
    <property type="match status" value="1"/>
</dbReference>
<evidence type="ECO:0000313" key="22">
    <source>
        <dbReference type="Proteomes" id="UP000827092"/>
    </source>
</evidence>
<organism evidence="21 22">
    <name type="scientific">Oedothorax gibbosus</name>
    <dbReference type="NCBI Taxonomy" id="931172"/>
    <lineage>
        <taxon>Eukaryota</taxon>
        <taxon>Metazoa</taxon>
        <taxon>Ecdysozoa</taxon>
        <taxon>Arthropoda</taxon>
        <taxon>Chelicerata</taxon>
        <taxon>Arachnida</taxon>
        <taxon>Araneae</taxon>
        <taxon>Araneomorphae</taxon>
        <taxon>Entelegynae</taxon>
        <taxon>Araneoidea</taxon>
        <taxon>Linyphiidae</taxon>
        <taxon>Erigoninae</taxon>
        <taxon>Oedothorax</taxon>
    </lineage>
</organism>
<dbReference type="GO" id="GO:0000049">
    <property type="term" value="F:tRNA binding"/>
    <property type="evidence" value="ECO:0007669"/>
    <property type="project" value="UniProtKB-UniRule"/>
</dbReference>
<evidence type="ECO:0000256" key="18">
    <source>
        <dbReference type="PIRNR" id="PIRNR017689"/>
    </source>
</evidence>
<feature type="binding site" evidence="19">
    <location>
        <position position="74"/>
    </location>
    <ligand>
        <name>pyridoxal 5'-phosphate</name>
        <dbReference type="ChEBI" id="CHEBI:597326"/>
    </ligand>
</feature>
<protein>
    <recommendedName>
        <fullName evidence="6 18">O-phosphoseryl-tRNA(Sec) selenium transferase</fullName>
        <ecNumber evidence="5 18">2.9.1.2</ecNumber>
    </recommendedName>
    <alternativeName>
        <fullName evidence="14 18">Selenocysteine synthase</fullName>
    </alternativeName>
    <alternativeName>
        <fullName evidence="15 18">Selenocysteinyl-tRNA(Sec) synthase</fullName>
    </alternativeName>
    <alternativeName>
        <fullName evidence="16 18">Sep-tRNA:Sec-tRNA synthase</fullName>
    </alternativeName>
</protein>
<keyword evidence="9 18" id="KW-0694">RNA-binding</keyword>
<keyword evidence="22" id="KW-1185">Reference proteome</keyword>
<keyword evidence="18" id="KW-0963">Cytoplasm</keyword>
<evidence type="ECO:0000256" key="14">
    <source>
        <dbReference type="ARBA" id="ARBA00030669"/>
    </source>
</evidence>
<keyword evidence="12 18" id="KW-0711">Selenium</keyword>
<keyword evidence="10 18" id="KW-0663">Pyridoxal phosphate</keyword>